<evidence type="ECO:0000313" key="3">
    <source>
        <dbReference type="Proteomes" id="UP000215199"/>
    </source>
</evidence>
<dbReference type="Proteomes" id="UP000215199">
    <property type="component" value="Unassembled WGS sequence"/>
</dbReference>
<feature type="transmembrane region" description="Helical" evidence="1">
    <location>
        <begin position="14"/>
        <end position="33"/>
    </location>
</feature>
<evidence type="ECO:0000313" key="2">
    <source>
        <dbReference type="EMBL" id="OXM64135.1"/>
    </source>
</evidence>
<evidence type="ECO:0008006" key="4">
    <source>
        <dbReference type="Google" id="ProtNLM"/>
    </source>
</evidence>
<gene>
    <name evidence="2" type="ORF">CF165_27740</name>
</gene>
<accession>A0A229SYJ2</accession>
<dbReference type="AlphaFoldDB" id="A0A229SYJ2"/>
<evidence type="ECO:0000256" key="1">
    <source>
        <dbReference type="SAM" id="Phobius"/>
    </source>
</evidence>
<keyword evidence="1" id="KW-0812">Transmembrane</keyword>
<dbReference type="OrthoDB" id="3628158at2"/>
<keyword evidence="3" id="KW-1185">Reference proteome</keyword>
<dbReference type="RefSeq" id="WP_093950505.1">
    <property type="nucleotide sequence ID" value="NZ_NMUL01000030.1"/>
</dbReference>
<sequence length="148" mass="15168">MTTVDERSTRTQRMLVYVVVGVVLGGLLVAGYLRFHSARATAEAEAKADRLVTRLAQEDARAPSRDQLVRLLGTDGGSICVDPAAALARATSDTGIANGAGGPGTRPVLAPGTVVQAQLLVIEVYCPAKLAGFQEYVGGLGFADGAGG</sequence>
<comment type="caution">
    <text evidence="2">The sequence shown here is derived from an EMBL/GenBank/DDBJ whole genome shotgun (WGS) entry which is preliminary data.</text>
</comment>
<organism evidence="2 3">
    <name type="scientific">Amycolatopsis vastitatis</name>
    <dbReference type="NCBI Taxonomy" id="1905142"/>
    <lineage>
        <taxon>Bacteria</taxon>
        <taxon>Bacillati</taxon>
        <taxon>Actinomycetota</taxon>
        <taxon>Actinomycetes</taxon>
        <taxon>Pseudonocardiales</taxon>
        <taxon>Pseudonocardiaceae</taxon>
        <taxon>Amycolatopsis</taxon>
    </lineage>
</organism>
<proteinExistence type="predicted"/>
<reference evidence="3" key="1">
    <citation type="submission" date="2017-07" db="EMBL/GenBank/DDBJ databases">
        <title>Comparative genome mining reveals phylogenetic distribution patterns of secondary metabolites in Amycolatopsis.</title>
        <authorList>
            <person name="Adamek M."/>
            <person name="Alanjary M."/>
            <person name="Sales-Ortells H."/>
            <person name="Goodfellow M."/>
            <person name="Bull A.T."/>
            <person name="Kalinowski J."/>
            <person name="Ziemert N."/>
        </authorList>
    </citation>
    <scope>NUCLEOTIDE SEQUENCE [LARGE SCALE GENOMIC DNA]</scope>
    <source>
        <strain evidence="3">H5</strain>
    </source>
</reference>
<keyword evidence="1" id="KW-1133">Transmembrane helix</keyword>
<keyword evidence="1" id="KW-0472">Membrane</keyword>
<dbReference type="EMBL" id="NMUL01000030">
    <property type="protein sequence ID" value="OXM64135.1"/>
    <property type="molecule type" value="Genomic_DNA"/>
</dbReference>
<protein>
    <recommendedName>
        <fullName evidence="4">DUF732 domain-containing protein</fullName>
    </recommendedName>
</protein>
<name>A0A229SYJ2_9PSEU</name>